<proteinExistence type="predicted"/>
<feature type="non-terminal residue" evidence="2">
    <location>
        <position position="104"/>
    </location>
</feature>
<organism evidence="2 3">
    <name type="scientific">Prorocentrum cordatum</name>
    <dbReference type="NCBI Taxonomy" id="2364126"/>
    <lineage>
        <taxon>Eukaryota</taxon>
        <taxon>Sar</taxon>
        <taxon>Alveolata</taxon>
        <taxon>Dinophyceae</taxon>
        <taxon>Prorocentrales</taxon>
        <taxon>Prorocentraceae</taxon>
        <taxon>Prorocentrum</taxon>
    </lineage>
</organism>
<feature type="compositionally biased region" description="Low complexity" evidence="1">
    <location>
        <begin position="86"/>
        <end position="104"/>
    </location>
</feature>
<feature type="compositionally biased region" description="Basic and acidic residues" evidence="1">
    <location>
        <begin position="37"/>
        <end position="70"/>
    </location>
</feature>
<dbReference type="EMBL" id="CAUYUJ010016150">
    <property type="protein sequence ID" value="CAK0862340.1"/>
    <property type="molecule type" value="Genomic_DNA"/>
</dbReference>
<feature type="non-terminal residue" evidence="2">
    <location>
        <position position="1"/>
    </location>
</feature>
<evidence type="ECO:0000313" key="3">
    <source>
        <dbReference type="Proteomes" id="UP001189429"/>
    </source>
</evidence>
<comment type="caution">
    <text evidence="2">The sequence shown here is derived from an EMBL/GenBank/DDBJ whole genome shotgun (WGS) entry which is preliminary data.</text>
</comment>
<evidence type="ECO:0000313" key="2">
    <source>
        <dbReference type="EMBL" id="CAK0862340.1"/>
    </source>
</evidence>
<dbReference type="Proteomes" id="UP001189429">
    <property type="component" value="Unassembled WGS sequence"/>
</dbReference>
<protein>
    <submittedName>
        <fullName evidence="2">Uncharacterized protein</fullName>
    </submittedName>
</protein>
<feature type="region of interest" description="Disordered" evidence="1">
    <location>
        <begin position="37"/>
        <end position="104"/>
    </location>
</feature>
<feature type="region of interest" description="Disordered" evidence="1">
    <location>
        <begin position="1"/>
        <end position="24"/>
    </location>
</feature>
<reference evidence="2" key="1">
    <citation type="submission" date="2023-10" db="EMBL/GenBank/DDBJ databases">
        <authorList>
            <person name="Chen Y."/>
            <person name="Shah S."/>
            <person name="Dougan E. K."/>
            <person name="Thang M."/>
            <person name="Chan C."/>
        </authorList>
    </citation>
    <scope>NUCLEOTIDE SEQUENCE [LARGE SCALE GENOMIC DNA]</scope>
</reference>
<evidence type="ECO:0000256" key="1">
    <source>
        <dbReference type="SAM" id="MobiDB-lite"/>
    </source>
</evidence>
<sequence length="104" mass="10748">APGAAPSDEEGSSGGSKEKDDKMDLFAELKQQIRDLQDKVDAKATDQQRQTAEAERAVAEDLPTERESAIERGLAPPGAEAEDAAGEQGAAEAAAAPRGAATEE</sequence>
<accession>A0ABN9URA9</accession>
<gene>
    <name evidence="2" type="ORF">PCOR1329_LOCUS50779</name>
</gene>
<name>A0ABN9URA9_9DINO</name>
<keyword evidence="3" id="KW-1185">Reference proteome</keyword>